<proteinExistence type="predicted"/>
<dbReference type="RefSeq" id="WP_170033007.1">
    <property type="nucleotide sequence ID" value="NZ_JABDTL010000001.1"/>
</dbReference>
<evidence type="ECO:0000313" key="3">
    <source>
        <dbReference type="Proteomes" id="UP000582837"/>
    </source>
</evidence>
<reference evidence="2 3" key="1">
    <citation type="submission" date="2020-08" db="EMBL/GenBank/DDBJ databases">
        <title>Genomic Encyclopedia of Type Strains, Phase IV (KMG-IV): sequencing the most valuable type-strain genomes for metagenomic binning, comparative biology and taxonomic classification.</title>
        <authorList>
            <person name="Goeker M."/>
        </authorList>
    </citation>
    <scope>NUCLEOTIDE SEQUENCE [LARGE SCALE GENOMIC DNA]</scope>
    <source>
        <strain evidence="2 3">DSM 29007</strain>
    </source>
</reference>
<feature type="signal peptide" evidence="1">
    <location>
        <begin position="1"/>
        <end position="18"/>
    </location>
</feature>
<organism evidence="2 3">
    <name type="scientific">Longimicrobium terrae</name>
    <dbReference type="NCBI Taxonomy" id="1639882"/>
    <lineage>
        <taxon>Bacteria</taxon>
        <taxon>Pseudomonadati</taxon>
        <taxon>Gemmatimonadota</taxon>
        <taxon>Longimicrobiia</taxon>
        <taxon>Longimicrobiales</taxon>
        <taxon>Longimicrobiaceae</taxon>
        <taxon>Longimicrobium</taxon>
    </lineage>
</organism>
<feature type="chain" id="PRO_5032966554" evidence="1">
    <location>
        <begin position="19"/>
        <end position="247"/>
    </location>
</feature>
<accession>A0A841H5K3</accession>
<keyword evidence="1" id="KW-0732">Signal</keyword>
<keyword evidence="3" id="KW-1185">Reference proteome</keyword>
<sequence length="247" mass="27375">MRLSRVSLLLLAALPACAPAAVRPSPAITSSESLLQAMHDRYAGQWYRTLSFTQATTRVLPNDSTVVEEWREWATIPGGLRIEMGPPEQGRVTIFTRDSTFSLVRGQPMRAANRTNALMTLGFDVYAQPVERSIASLRAQGFDLTRFHMDTLGGTPVYVVGAMAGDTTSKQFAIEADRLLFVRMLDPAGNGQMVAVWFKNYERLAGGWIAPEVEAFLGPKRILHEVYSNVRANETLDPAMFDPRAVR</sequence>
<evidence type="ECO:0000256" key="1">
    <source>
        <dbReference type="SAM" id="SignalP"/>
    </source>
</evidence>
<gene>
    <name evidence="2" type="ORF">HNQ61_005007</name>
</gene>
<dbReference type="Proteomes" id="UP000582837">
    <property type="component" value="Unassembled WGS sequence"/>
</dbReference>
<name>A0A841H5K3_9BACT</name>
<protein>
    <submittedName>
        <fullName evidence="2">Uncharacterized protein</fullName>
    </submittedName>
</protein>
<comment type="caution">
    <text evidence="2">The sequence shown here is derived from an EMBL/GenBank/DDBJ whole genome shotgun (WGS) entry which is preliminary data.</text>
</comment>
<dbReference type="AlphaFoldDB" id="A0A841H5K3"/>
<dbReference type="EMBL" id="JACHIA010000023">
    <property type="protein sequence ID" value="MBB6073340.1"/>
    <property type="molecule type" value="Genomic_DNA"/>
</dbReference>
<evidence type="ECO:0000313" key="2">
    <source>
        <dbReference type="EMBL" id="MBB6073340.1"/>
    </source>
</evidence>